<evidence type="ECO:0000256" key="1">
    <source>
        <dbReference type="ARBA" id="ARBA00022737"/>
    </source>
</evidence>
<dbReference type="AlphaFoldDB" id="A0A3Q0QN06"/>
<feature type="domain" description="Ig-like" evidence="3">
    <location>
        <begin position="139"/>
        <end position="220"/>
    </location>
</feature>
<dbReference type="GO" id="GO:0007420">
    <property type="term" value="P:brain development"/>
    <property type="evidence" value="ECO:0007669"/>
    <property type="project" value="TreeGrafter"/>
</dbReference>
<accession>A0A3Q0QN06</accession>
<evidence type="ECO:0000256" key="2">
    <source>
        <dbReference type="ARBA" id="ARBA00023157"/>
    </source>
</evidence>
<evidence type="ECO:0000313" key="4">
    <source>
        <dbReference type="Ensembl" id="ENSACIP00000000089.1"/>
    </source>
</evidence>
<dbReference type="GeneTree" id="ENSGT00940000157024"/>
<dbReference type="InterPro" id="IPR013783">
    <property type="entry name" value="Ig-like_fold"/>
</dbReference>
<dbReference type="FunFam" id="2.60.40.10:FF:000114">
    <property type="entry name" value="Neuronal cell adhesion molecule"/>
    <property type="match status" value="1"/>
</dbReference>
<dbReference type="Gene3D" id="2.60.40.10">
    <property type="entry name" value="Immunoglobulins"/>
    <property type="match status" value="2"/>
</dbReference>
<evidence type="ECO:0000259" key="3">
    <source>
        <dbReference type="PROSITE" id="PS50835"/>
    </source>
</evidence>
<dbReference type="InterPro" id="IPR003599">
    <property type="entry name" value="Ig_sub"/>
</dbReference>
<dbReference type="InterPro" id="IPR007110">
    <property type="entry name" value="Ig-like_dom"/>
</dbReference>
<dbReference type="PANTHER" id="PTHR44170:SF12">
    <property type="entry name" value="NEUROFASCIN"/>
    <property type="match status" value="1"/>
</dbReference>
<protein>
    <recommendedName>
        <fullName evidence="3">Ig-like domain-containing protein</fullName>
    </recommendedName>
</protein>
<dbReference type="SUPFAM" id="SSF48726">
    <property type="entry name" value="Immunoglobulin"/>
    <property type="match status" value="2"/>
</dbReference>
<sequence>MIGALALNRQLVWLNTPSHMPSALTRALDALRQPPTIIKQSLKEHIVDPKGTMVIECEAKGNPHPIFSWRRNGKYFNVARDSQVSMRRRSGTLDIYARNNPEKYEAEYQCIASNEYGSAYSHKIILQLYSKEIVEPVVVSAGLPLVLSCDPPPGPPKPETYWMSSSFPTMQPVRQDRRVSMGVNGDLYFSNVLFNDSAADYCCNARFPFKNVIQQKMPVVVKVHTSEYKCIHNYQFHKFRSSARGLTV</sequence>
<organism evidence="4 5">
    <name type="scientific">Amphilophus citrinellus</name>
    <name type="common">Midas cichlid</name>
    <name type="synonym">Cichlasoma citrinellum</name>
    <dbReference type="NCBI Taxonomy" id="61819"/>
    <lineage>
        <taxon>Eukaryota</taxon>
        <taxon>Metazoa</taxon>
        <taxon>Chordata</taxon>
        <taxon>Craniata</taxon>
        <taxon>Vertebrata</taxon>
        <taxon>Euteleostomi</taxon>
        <taxon>Actinopterygii</taxon>
        <taxon>Neopterygii</taxon>
        <taxon>Teleostei</taxon>
        <taxon>Neoteleostei</taxon>
        <taxon>Acanthomorphata</taxon>
        <taxon>Ovalentaria</taxon>
        <taxon>Cichlomorphae</taxon>
        <taxon>Cichliformes</taxon>
        <taxon>Cichlidae</taxon>
        <taxon>New World cichlids</taxon>
        <taxon>Cichlasomatinae</taxon>
        <taxon>Heroini</taxon>
        <taxon>Amphilophus</taxon>
    </lineage>
</organism>
<dbReference type="Proteomes" id="UP000261340">
    <property type="component" value="Unplaced"/>
</dbReference>
<dbReference type="Ensembl" id="ENSACIT00000000091.1">
    <property type="protein sequence ID" value="ENSACIP00000000089.1"/>
    <property type="gene ID" value="ENSACIG00000000070.1"/>
</dbReference>
<reference evidence="4" key="2">
    <citation type="submission" date="2025-09" db="UniProtKB">
        <authorList>
            <consortium name="Ensembl"/>
        </authorList>
    </citation>
    <scope>IDENTIFICATION</scope>
</reference>
<name>A0A3Q0QN06_AMPCI</name>
<dbReference type="GO" id="GO:0005886">
    <property type="term" value="C:plasma membrane"/>
    <property type="evidence" value="ECO:0007669"/>
    <property type="project" value="TreeGrafter"/>
</dbReference>
<dbReference type="PANTHER" id="PTHR44170">
    <property type="entry name" value="PROTEIN SIDEKICK"/>
    <property type="match status" value="1"/>
</dbReference>
<dbReference type="GO" id="GO:0098632">
    <property type="term" value="F:cell-cell adhesion mediator activity"/>
    <property type="evidence" value="ECO:0007669"/>
    <property type="project" value="TreeGrafter"/>
</dbReference>
<proteinExistence type="predicted"/>
<keyword evidence="2" id="KW-1015">Disulfide bond</keyword>
<dbReference type="SMART" id="SM00409">
    <property type="entry name" value="IG"/>
    <property type="match status" value="2"/>
</dbReference>
<reference evidence="4" key="1">
    <citation type="submission" date="2025-08" db="UniProtKB">
        <authorList>
            <consortium name="Ensembl"/>
        </authorList>
    </citation>
    <scope>IDENTIFICATION</scope>
</reference>
<evidence type="ECO:0000313" key="5">
    <source>
        <dbReference type="Proteomes" id="UP000261340"/>
    </source>
</evidence>
<keyword evidence="5" id="KW-1185">Reference proteome</keyword>
<dbReference type="InterPro" id="IPR036179">
    <property type="entry name" value="Ig-like_dom_sf"/>
</dbReference>
<feature type="domain" description="Ig-like" evidence="3">
    <location>
        <begin position="35"/>
        <end position="126"/>
    </location>
</feature>
<dbReference type="GO" id="GO:0007411">
    <property type="term" value="P:axon guidance"/>
    <property type="evidence" value="ECO:0007669"/>
    <property type="project" value="TreeGrafter"/>
</dbReference>
<dbReference type="PROSITE" id="PS50835">
    <property type="entry name" value="IG_LIKE"/>
    <property type="match status" value="2"/>
</dbReference>
<keyword evidence="1" id="KW-0677">Repeat</keyword>
<dbReference type="GO" id="GO:0030424">
    <property type="term" value="C:axon"/>
    <property type="evidence" value="ECO:0007669"/>
    <property type="project" value="TreeGrafter"/>
</dbReference>
<dbReference type="Pfam" id="PF13927">
    <property type="entry name" value="Ig_3"/>
    <property type="match status" value="1"/>
</dbReference>